<dbReference type="OrthoDB" id="200272at2759"/>
<dbReference type="PANTHER" id="PTHR36541">
    <property type="entry name" value="SUPEROXIDE REDUCTASE-RELATED"/>
    <property type="match status" value="1"/>
</dbReference>
<dbReference type="InterPro" id="IPR036073">
    <property type="entry name" value="Desulfoferrodoxin_Fe-bd_dom_sf"/>
</dbReference>
<dbReference type="GO" id="GO:0005506">
    <property type="term" value="F:iron ion binding"/>
    <property type="evidence" value="ECO:0007669"/>
    <property type="project" value="InterPro"/>
</dbReference>
<dbReference type="EMBL" id="LSRX01001378">
    <property type="protein sequence ID" value="OLP80446.1"/>
    <property type="molecule type" value="Genomic_DNA"/>
</dbReference>
<accession>A0A1Q9CC02</accession>
<proteinExistence type="predicted"/>
<evidence type="ECO:0000313" key="2">
    <source>
        <dbReference type="EMBL" id="OLP80446.1"/>
    </source>
</evidence>
<evidence type="ECO:0000256" key="1">
    <source>
        <dbReference type="SAM" id="MobiDB-lite"/>
    </source>
</evidence>
<gene>
    <name evidence="2" type="ORF">AK812_SmicGene39140</name>
</gene>
<dbReference type="Proteomes" id="UP000186817">
    <property type="component" value="Unassembled WGS sequence"/>
</dbReference>
<dbReference type="SUPFAM" id="SSF49367">
    <property type="entry name" value="Superoxide reductase-like"/>
    <property type="match status" value="1"/>
</dbReference>
<dbReference type="AlphaFoldDB" id="A0A1Q9CC02"/>
<name>A0A1Q9CC02_SYMMI</name>
<feature type="region of interest" description="Disordered" evidence="1">
    <location>
        <begin position="490"/>
        <end position="515"/>
    </location>
</feature>
<comment type="caution">
    <text evidence="2">The sequence shown here is derived from an EMBL/GenBank/DDBJ whole genome shotgun (WGS) entry which is preliminary data.</text>
</comment>
<keyword evidence="3" id="KW-1185">Reference proteome</keyword>
<protein>
    <submittedName>
        <fullName evidence="2">Uncharacterized protein</fullName>
    </submittedName>
</protein>
<dbReference type="InterPro" id="IPR051233">
    <property type="entry name" value="Desulfoferrodoxin_SOR"/>
</dbReference>
<evidence type="ECO:0000313" key="3">
    <source>
        <dbReference type="Proteomes" id="UP000186817"/>
    </source>
</evidence>
<reference evidence="2 3" key="1">
    <citation type="submission" date="2016-02" db="EMBL/GenBank/DDBJ databases">
        <title>Genome analysis of coral dinoflagellate symbionts highlights evolutionary adaptations to a symbiotic lifestyle.</title>
        <authorList>
            <person name="Aranda M."/>
            <person name="Li Y."/>
            <person name="Liew Y.J."/>
            <person name="Baumgarten S."/>
            <person name="Simakov O."/>
            <person name="Wilson M."/>
            <person name="Piel J."/>
            <person name="Ashoor H."/>
            <person name="Bougouffa S."/>
            <person name="Bajic V.B."/>
            <person name="Ryu T."/>
            <person name="Ravasi T."/>
            <person name="Bayer T."/>
            <person name="Micklem G."/>
            <person name="Kim H."/>
            <person name="Bhak J."/>
            <person name="Lajeunesse T.C."/>
            <person name="Voolstra C.R."/>
        </authorList>
    </citation>
    <scope>NUCLEOTIDE SEQUENCE [LARGE SCALE GENOMIC DNA]</scope>
    <source>
        <strain evidence="2 3">CCMP2467</strain>
    </source>
</reference>
<dbReference type="PANTHER" id="PTHR36541:SF1">
    <property type="entry name" value="SUPEROXIDE REDUCTASE-RELATED"/>
    <property type="match status" value="1"/>
</dbReference>
<dbReference type="GO" id="GO:0016491">
    <property type="term" value="F:oxidoreductase activity"/>
    <property type="evidence" value="ECO:0007669"/>
    <property type="project" value="InterPro"/>
</dbReference>
<sequence>MAENGNANFFFGVVCASSLKPRDANLLFIASLGCSSSPEVQVLWRYATAVLNDMDCTSWKADAYRWQEEKHSPFIVLNSTHAKVVVGKGAVTGDPNDLVHPMVDDPDVIHFIQLIWVEALGFGPAVAQDVLRDTDRHYEPAHSSEFLSQQTTLALEGSVTGKHTPFLVVNGTTATIVVGVGGTPGNEGGLVHPMTPSDDKDFAHWISHIYAPFRRPALSRPYEFCNVHGLYIGDLVQEGLFHLIGGVRYGDCKCSPQILCGADPTAFKYWQSAFAVGVARLADRKQNFESTPMTQVVRHVPAAKKRHDRPIACSCKPSEFNCAPQELVRDRVAPSLDDEVKRLRLDALPINAGSSAPPTPTLQDAPPVMRATDQGWSDCPTWHMLLDIARPAPPVAKDASDRLVGLTCRIVERAWARVAREAVGAVLQPRDHKARLHPSNALYAFLDDIYVTGPPEHTVGQFAIVREAAFAALRAHACSLLELPIAGPSEPSDDQEVPLGELLAGSLRTDPSRLA</sequence>
<organism evidence="2 3">
    <name type="scientific">Symbiodinium microadriaticum</name>
    <name type="common">Dinoflagellate</name>
    <name type="synonym">Zooxanthella microadriatica</name>
    <dbReference type="NCBI Taxonomy" id="2951"/>
    <lineage>
        <taxon>Eukaryota</taxon>
        <taxon>Sar</taxon>
        <taxon>Alveolata</taxon>
        <taxon>Dinophyceae</taxon>
        <taxon>Suessiales</taxon>
        <taxon>Symbiodiniaceae</taxon>
        <taxon>Symbiodinium</taxon>
    </lineage>
</organism>